<dbReference type="GO" id="GO:0005737">
    <property type="term" value="C:cytoplasm"/>
    <property type="evidence" value="ECO:0007669"/>
    <property type="project" value="UniProtKB-SubCell"/>
</dbReference>
<dbReference type="SUPFAM" id="SSF48452">
    <property type="entry name" value="TPR-like"/>
    <property type="match status" value="1"/>
</dbReference>
<reference evidence="8" key="1">
    <citation type="journal article" date="2011" name="Genome Res.">
        <title>Deep small RNA sequencing from the nematode Ascaris reveals conservation, functional diversification, and novel developmental profiles.</title>
        <authorList>
            <person name="Wang J."/>
            <person name="Czech B."/>
            <person name="Crunk A."/>
            <person name="Wallace A."/>
            <person name="Mitreva M."/>
            <person name="Hannon G.J."/>
            <person name="Davis R.E."/>
        </authorList>
    </citation>
    <scope>NUCLEOTIDE SEQUENCE</scope>
</reference>
<feature type="compositionally biased region" description="Low complexity" evidence="6">
    <location>
        <begin position="199"/>
        <end position="210"/>
    </location>
</feature>
<evidence type="ECO:0000256" key="6">
    <source>
        <dbReference type="SAM" id="MobiDB-lite"/>
    </source>
</evidence>
<dbReference type="PANTHER" id="PTHR15696:SF0">
    <property type="entry name" value="TELOMERASE-BINDING PROTEIN EST1A"/>
    <property type="match status" value="1"/>
</dbReference>
<feature type="compositionally biased region" description="Basic and acidic residues" evidence="6">
    <location>
        <begin position="170"/>
        <end position="180"/>
    </location>
</feature>
<feature type="region of interest" description="Disordered" evidence="6">
    <location>
        <begin position="328"/>
        <end position="355"/>
    </location>
</feature>
<sequence>MSEEFPLKGEGGETTKKRTTRPAVQLYRPGMMKTGTDITKNVSRHTHKAKPPKLDVPVENDSQSKQGGHVVESASSARRGDYRGRARGRGRAKGGAGGGGGGGGGGDGGGYAATEADRRSEAGSVSSNDDVRSEGGFSKKRGGRRRSSGGSSTSSTYRYESNSTISSRKNSRDGRKEDRSNAPQRSNQRLLNNVKGFHSSSQSLSDRPSSMHYQNYTMGEERSWRFDSKGPSKQVHSARNRPHSAFHETDFQRTDRYSSYREPRRNVDETSTLTPRRGDAFSSATDVNRIVFENSDIYGFPKLGYAKSIRDEGRRERRNWSFRSNRSERYDKRGRASRSNLGSERGDDEYYDDDELMDDRDNKLLKDRPSSPTQYKSFQDLCASFDSMSFNWSTEVEEEERRKKEREELARTEVENRLASTTNTLRDADSAGRWQKRKKKFGKNGSRAEQATHGQRTHHGSGDRTASPRGADASGHRCMRYSQRMQRRHRNDSFTSQTSSVAESIEERSDESASGERTPTYEDQAVDEGRIGSGACEVQPSSHADSNAVTVVDAQRPSTIGGECDQIEGSLEQGGASRPEALDLRRCSNVVRRSRCQRTLGREQNRTEPAYAGTELNGSMDSAPTPVAEVSVGVPLAPPPRPPPPVAMIAPYSRPPPPGVFVIDVSVPPPNLSVPPPSVNIPPPRFRLLTARPLINPDTQPVVVNTGVVWRKERGRKIDMPPTEWPIHMEIARREGPLIQELNDSMAALMQKIAEDSDISAAEELQARSSALSELFTSIVTRDIHYTYAMNLEQHMWKQCFYKPIEALRTASNSSSERSQMLRSILKRFLQQGLDFYAHLLNKYEVVFGFLIEDFLYWPSALPGDDFAACTCVGCGAHEFSDQSLKVAVMSAQRLAVSMGDLHRYNAMVCGVKDYSSSRGWYLKAAQLAPGNGRSYNQLALLAVYACKWVDVVFYYTRALAAHHAFETSRQPLFTAFNDMRKKIGEYEAQLDERLGMGSSQAEAEREAARAEKPYEIWITADGRRTEREHSGLVECSVAHVFDNDSIVKLYRRTVPYLLHTAGLLITKIGMELFEQQSERALLQLMVLISKEECPLSAIQLVQISSLFLFAVHYSSSISLEANTCSLLQQRAVQMVLSIFGVLLRSIEEYAGSFSLILDGTLPIPSKMRRVLPSLWVLSEWLSTPSMNRIYKGMPSLGPIESSLVQIDVWQAFALIVNALVDAETQGKLARSIPESKSGEEERIEIVLPESVFLASFVDVFPVMPKSIRLSQPSGVQIAHDGVMLALHARASAILSAAEYLDGSGLHCFAFDEKLHRFAATQTGSSGEHFESRRFASSFDNHVEQTATEEPADQERERIVIEVRPNYLVPDTNTFIDHLESIMRIVSNGKFTVLVPTTVTSELTSLSRPAGSRPAMGQLADEEQENWVMERAKLAVGYLQKAADQKMSHISTITTKGSRLPSVFLAAEQCSVSPEDKTVNDDMILSSCSALCAAMPQPSSTDVSDTRAKLFRNVVLLTDDRALSIKAMCANIPCRTIPSFIKWATT</sequence>
<dbReference type="PANTHER" id="PTHR15696">
    <property type="entry name" value="SMG-7 SUPPRESSOR WITH MORPHOLOGICAL EFFECT ON GENITALIA PROTEIN 7"/>
    <property type="match status" value="1"/>
</dbReference>
<evidence type="ECO:0000256" key="2">
    <source>
        <dbReference type="ARBA" id="ARBA00004496"/>
    </source>
</evidence>
<dbReference type="Pfam" id="PF10374">
    <property type="entry name" value="EST1"/>
    <property type="match status" value="1"/>
</dbReference>
<name>F1KQD9_ASCSU</name>
<dbReference type="GO" id="GO:0000184">
    <property type="term" value="P:nuclear-transcribed mRNA catabolic process, nonsense-mediated decay"/>
    <property type="evidence" value="ECO:0007669"/>
    <property type="project" value="UniProtKB-KW"/>
</dbReference>
<dbReference type="InterPro" id="IPR045153">
    <property type="entry name" value="Est1/Ebs1-like"/>
</dbReference>
<feature type="compositionally biased region" description="Gly residues" evidence="6">
    <location>
        <begin position="93"/>
        <end position="111"/>
    </location>
</feature>
<dbReference type="InterPro" id="IPR011990">
    <property type="entry name" value="TPR-like_helical_dom_sf"/>
</dbReference>
<dbReference type="GO" id="GO:0042162">
    <property type="term" value="F:telomeric DNA binding"/>
    <property type="evidence" value="ECO:0007669"/>
    <property type="project" value="TreeGrafter"/>
</dbReference>
<accession>F1KQD9</accession>
<evidence type="ECO:0000259" key="7">
    <source>
        <dbReference type="SMART" id="SM00670"/>
    </source>
</evidence>
<proteinExistence type="evidence at transcript level"/>
<keyword evidence="3" id="KW-0963">Cytoplasm</keyword>
<dbReference type="GO" id="GO:0070034">
    <property type="term" value="F:telomerase RNA binding"/>
    <property type="evidence" value="ECO:0007669"/>
    <property type="project" value="TreeGrafter"/>
</dbReference>
<evidence type="ECO:0000256" key="1">
    <source>
        <dbReference type="ARBA" id="ARBA00004123"/>
    </source>
</evidence>
<organism evidence="8">
    <name type="scientific">Ascaris suum</name>
    <name type="common">Pig roundworm</name>
    <name type="synonym">Ascaris lumbricoides</name>
    <dbReference type="NCBI Taxonomy" id="6253"/>
    <lineage>
        <taxon>Eukaryota</taxon>
        <taxon>Metazoa</taxon>
        <taxon>Ecdysozoa</taxon>
        <taxon>Nematoda</taxon>
        <taxon>Chromadorea</taxon>
        <taxon>Rhabditida</taxon>
        <taxon>Spirurina</taxon>
        <taxon>Ascaridomorpha</taxon>
        <taxon>Ascaridoidea</taxon>
        <taxon>Ascarididae</taxon>
        <taxon>Ascaris</taxon>
    </lineage>
</organism>
<dbReference type="SMART" id="SM00670">
    <property type="entry name" value="PINc"/>
    <property type="match status" value="1"/>
</dbReference>
<feature type="compositionally biased region" description="Basic and acidic residues" evidence="6">
    <location>
        <begin position="1"/>
        <end position="16"/>
    </location>
</feature>
<feature type="compositionally biased region" description="Polar residues" evidence="6">
    <location>
        <begin position="493"/>
        <end position="502"/>
    </location>
</feature>
<feature type="domain" description="PIN" evidence="7">
    <location>
        <begin position="1366"/>
        <end position="1525"/>
    </location>
</feature>
<dbReference type="InterPro" id="IPR019458">
    <property type="entry name" value="Est1-like_N"/>
</dbReference>
<dbReference type="SUPFAM" id="SSF88723">
    <property type="entry name" value="PIN domain-like"/>
    <property type="match status" value="1"/>
</dbReference>
<dbReference type="Gene3D" id="1.25.40.10">
    <property type="entry name" value="Tetratricopeptide repeat domain"/>
    <property type="match status" value="1"/>
</dbReference>
<feature type="compositionally biased region" description="Acidic residues" evidence="6">
    <location>
        <begin position="346"/>
        <end position="355"/>
    </location>
</feature>
<dbReference type="Pfam" id="PF10373">
    <property type="entry name" value="EST1_DNA_bind"/>
    <property type="match status" value="1"/>
</dbReference>
<feature type="compositionally biased region" description="Low complexity" evidence="6">
    <location>
        <begin position="148"/>
        <end position="161"/>
    </location>
</feature>
<evidence type="ECO:0000313" key="8">
    <source>
        <dbReference type="EMBL" id="ADY40093.1"/>
    </source>
</evidence>
<feature type="region of interest" description="Disordered" evidence="6">
    <location>
        <begin position="1"/>
        <end position="277"/>
    </location>
</feature>
<feature type="compositionally biased region" description="Basic residues" evidence="6">
    <location>
        <begin position="138"/>
        <end position="147"/>
    </location>
</feature>
<keyword evidence="4" id="KW-0866">Nonsense-mediated mRNA decay</keyword>
<protein>
    <submittedName>
        <fullName evidence="8">Telomerase-binding protein EST1A</fullName>
    </submittedName>
</protein>
<feature type="region of interest" description="Disordered" evidence="6">
    <location>
        <begin position="416"/>
        <end position="528"/>
    </location>
</feature>
<evidence type="ECO:0000256" key="3">
    <source>
        <dbReference type="ARBA" id="ARBA00022490"/>
    </source>
</evidence>
<dbReference type="InterPro" id="IPR002716">
    <property type="entry name" value="PIN_dom"/>
</dbReference>
<dbReference type="Pfam" id="PF13638">
    <property type="entry name" value="PIN_4"/>
    <property type="match status" value="1"/>
</dbReference>
<evidence type="ECO:0000256" key="5">
    <source>
        <dbReference type="ARBA" id="ARBA00023242"/>
    </source>
</evidence>
<feature type="compositionally biased region" description="Basic and acidic residues" evidence="6">
    <location>
        <begin position="245"/>
        <end position="268"/>
    </location>
</feature>
<comment type="subcellular location">
    <subcellularLocation>
        <location evidence="2">Cytoplasm</location>
    </subcellularLocation>
    <subcellularLocation>
        <location evidence="1">Nucleus</location>
    </subcellularLocation>
</comment>
<dbReference type="InterPro" id="IPR029060">
    <property type="entry name" value="PIN-like_dom_sf"/>
</dbReference>
<dbReference type="GO" id="GO:0005697">
    <property type="term" value="C:telomerase holoenzyme complex"/>
    <property type="evidence" value="ECO:0007669"/>
    <property type="project" value="TreeGrafter"/>
</dbReference>
<dbReference type="InterPro" id="IPR018834">
    <property type="entry name" value="DNA/RNA-bd_Est1-type"/>
</dbReference>
<dbReference type="EMBL" id="JI164181">
    <property type="protein sequence ID" value="ADY40093.1"/>
    <property type="molecule type" value="mRNA"/>
</dbReference>
<feature type="compositionally biased region" description="Polar residues" evidence="6">
    <location>
        <begin position="181"/>
        <end position="191"/>
    </location>
</feature>
<feature type="compositionally biased region" description="Basic and acidic residues" evidence="6">
    <location>
        <begin position="219"/>
        <end position="230"/>
    </location>
</feature>
<feature type="compositionally biased region" description="Basic residues" evidence="6">
    <location>
        <begin position="42"/>
        <end position="51"/>
    </location>
</feature>
<dbReference type="Gene3D" id="3.40.50.1010">
    <property type="entry name" value="5'-nuclease"/>
    <property type="match status" value="1"/>
</dbReference>
<keyword evidence="5" id="KW-0539">Nucleus</keyword>
<evidence type="ECO:0000256" key="4">
    <source>
        <dbReference type="ARBA" id="ARBA00023161"/>
    </source>
</evidence>
<dbReference type="CDD" id="cd09885">
    <property type="entry name" value="PIN_Smg6-like"/>
    <property type="match status" value="1"/>
</dbReference>